<gene>
    <name evidence="2" type="ORF">STRUR_0852</name>
</gene>
<dbReference type="STRING" id="764291.STRUR_0852"/>
<protein>
    <submittedName>
        <fullName evidence="2">Primase alpha helix C-terminal domain protein</fullName>
    </submittedName>
</protein>
<organism evidence="2 3">
    <name type="scientific">Streptococcus urinalis 2285-97</name>
    <dbReference type="NCBI Taxonomy" id="764291"/>
    <lineage>
        <taxon>Bacteria</taxon>
        <taxon>Bacillati</taxon>
        <taxon>Bacillota</taxon>
        <taxon>Bacilli</taxon>
        <taxon>Lactobacillales</taxon>
        <taxon>Streptococcaceae</taxon>
        <taxon>Streptococcus</taxon>
    </lineage>
</organism>
<evidence type="ECO:0000313" key="3">
    <source>
        <dbReference type="Proteomes" id="UP000005388"/>
    </source>
</evidence>
<dbReference type="InterPro" id="IPR014820">
    <property type="entry name" value="PriCT_1"/>
</dbReference>
<dbReference type="SMART" id="SM00942">
    <property type="entry name" value="PriCT_1"/>
    <property type="match status" value="1"/>
</dbReference>
<proteinExistence type="predicted"/>
<evidence type="ECO:0000259" key="1">
    <source>
        <dbReference type="SMART" id="SM00942"/>
    </source>
</evidence>
<dbReference type="Proteomes" id="UP000005388">
    <property type="component" value="Unassembled WGS sequence"/>
</dbReference>
<dbReference type="eggNOG" id="COG1959">
    <property type="taxonomic scope" value="Bacteria"/>
</dbReference>
<dbReference type="Pfam" id="PF08708">
    <property type="entry name" value="PriCT_1"/>
    <property type="match status" value="1"/>
</dbReference>
<accession>G5KEL7</accession>
<reference evidence="2 3" key="1">
    <citation type="journal article" date="2014" name="Int. J. Syst. Evol. Microbiol.">
        <title>Phylogenomics and the dynamic genome evolution of the genus Streptococcus.</title>
        <authorList>
            <consortium name="The Broad Institute Genome Sequencing Platform"/>
            <person name="Richards V.P."/>
            <person name="Palmer S.R."/>
            <person name="Pavinski Bitar P.D."/>
            <person name="Qin X."/>
            <person name="Weinstock G.M."/>
            <person name="Highlander S.K."/>
            <person name="Town C.D."/>
            <person name="Burne R.A."/>
            <person name="Stanhope M.J."/>
        </authorList>
    </citation>
    <scope>NUCLEOTIDE SEQUENCE [LARGE SCALE GENOMIC DNA]</scope>
    <source>
        <strain evidence="2 3">2285-97</strain>
    </source>
</reference>
<comment type="caution">
    <text evidence="2">The sequence shown here is derived from an EMBL/GenBank/DDBJ whole genome shotgun (WGS) entry which is preliminary data.</text>
</comment>
<feature type="domain" description="Primase C-terminal 1" evidence="1">
    <location>
        <begin position="263"/>
        <end position="328"/>
    </location>
</feature>
<dbReference type="AlphaFoldDB" id="G5KEL7"/>
<sequence length="501" mass="58048">MKKENMNLNKIFSLVIKDGLREYKFKNSHLKPLDYQEEGNKGSIFAYRSKENMISAKGVVITSVEALKENDTQFTHWTPNVYRYGTYSDARRLYTRGHAEKNLRQINCFYVDFDNPPEGENINSGDILTASIDLGFMPTMILRTDKGYQAYFVLETAVYVSSHTQFKAISTAKLISDNLRKYFKEQLLPVDMGCNHFGIARIPRTDNIEFFEESYCYSFSDWIDWSSRQGNYPNKKANLSIIAGTQGKKQIDEPWYKLLMNESNIKGAKALMGRNSILFTLALANYSSGVSQIGCEDALSDFNNHLDEPLSNQEFQKIIQSAYSEKYEAASREYIKLLCKAWVDKNLTSNDLFIRQGWTKFKKPRSVRQNSHHHEWKADIMAYLEGFDHDADPFLQTTKKALREQLSIPERSLDRVLKALKTEQKIFLTTKSGRKGGIRLASVKAIFISIMQVRKKRQEQFFSNMATFFEEPKSYIYKVIERMKNEIKQRKQLSLFESDVG</sequence>
<name>G5KEL7_9STRE</name>
<keyword evidence="3" id="KW-1185">Reference proteome</keyword>
<dbReference type="EMBL" id="AEUZ02000001">
    <property type="protein sequence ID" value="EHJ57042.1"/>
    <property type="molecule type" value="Genomic_DNA"/>
</dbReference>
<evidence type="ECO:0000313" key="2">
    <source>
        <dbReference type="EMBL" id="EHJ57042.1"/>
    </source>
</evidence>